<feature type="non-terminal residue" evidence="1">
    <location>
        <position position="1"/>
    </location>
</feature>
<evidence type="ECO:0000313" key="2">
    <source>
        <dbReference type="Proteomes" id="UP000271087"/>
    </source>
</evidence>
<proteinExistence type="predicted"/>
<sequence>IIRNFLQHQRSVQQAVQYSEFNFNQIFKATSISVRFSKQCNTQNSTLIKFSRKNFPRIVRSNLYATIRAKNASETTIKLESSYCTAQRLERLHGYRSLLPFQQNESIAERRQQETENQRRAGLRV</sequence>
<evidence type="ECO:0000313" key="1">
    <source>
        <dbReference type="EMBL" id="VDM94642.1"/>
    </source>
</evidence>
<dbReference type="AlphaFoldDB" id="A0A3P7KAH1"/>
<accession>A0A3P7KAH1</accession>
<dbReference type="EMBL" id="UYRW01006871">
    <property type="protein sequence ID" value="VDM94642.1"/>
    <property type="molecule type" value="Genomic_DNA"/>
</dbReference>
<dbReference type="Proteomes" id="UP000271087">
    <property type="component" value="Unassembled WGS sequence"/>
</dbReference>
<gene>
    <name evidence="1" type="ORF">NOO_LOCUS10915</name>
</gene>
<reference evidence="1 2" key="1">
    <citation type="submission" date="2018-08" db="EMBL/GenBank/DDBJ databases">
        <authorList>
            <person name="Laetsch R D."/>
            <person name="Stevens L."/>
            <person name="Kumar S."/>
            <person name="Blaxter L. M."/>
        </authorList>
    </citation>
    <scope>NUCLEOTIDE SEQUENCE [LARGE SCALE GENOMIC DNA]</scope>
</reference>
<protein>
    <submittedName>
        <fullName evidence="1">Uncharacterized protein</fullName>
    </submittedName>
</protein>
<name>A0A3P7KAH1_ONCOC</name>
<organism evidence="1 2">
    <name type="scientific">Onchocerca ochengi</name>
    <name type="common">Filarial nematode worm</name>
    <dbReference type="NCBI Taxonomy" id="42157"/>
    <lineage>
        <taxon>Eukaryota</taxon>
        <taxon>Metazoa</taxon>
        <taxon>Ecdysozoa</taxon>
        <taxon>Nematoda</taxon>
        <taxon>Chromadorea</taxon>
        <taxon>Rhabditida</taxon>
        <taxon>Spirurina</taxon>
        <taxon>Spiruromorpha</taxon>
        <taxon>Filarioidea</taxon>
        <taxon>Onchocercidae</taxon>
        <taxon>Onchocerca</taxon>
    </lineage>
</organism>
<keyword evidence="2" id="KW-1185">Reference proteome</keyword>